<dbReference type="AlphaFoldDB" id="A0AAE0SVB9"/>
<reference evidence="1" key="3">
    <citation type="submission" date="2023-05" db="EMBL/GenBank/DDBJ databases">
        <authorList>
            <person name="Smith C.H."/>
        </authorList>
    </citation>
    <scope>NUCLEOTIDE SEQUENCE</scope>
    <source>
        <strain evidence="1">CHS0354</strain>
        <tissue evidence="1">Mantle</tissue>
    </source>
</reference>
<reference evidence="1" key="1">
    <citation type="journal article" date="2021" name="Genome Biol. Evol.">
        <title>A High-Quality Reference Genome for a Parasitic Bivalve with Doubly Uniparental Inheritance (Bivalvia: Unionida).</title>
        <authorList>
            <person name="Smith C.H."/>
        </authorList>
    </citation>
    <scope>NUCLEOTIDE SEQUENCE</scope>
    <source>
        <strain evidence="1">CHS0354</strain>
    </source>
</reference>
<keyword evidence="2" id="KW-1185">Reference proteome</keyword>
<dbReference type="EMBL" id="JAEAOA010000266">
    <property type="protein sequence ID" value="KAK3598707.1"/>
    <property type="molecule type" value="Genomic_DNA"/>
</dbReference>
<name>A0AAE0SVB9_9BIVA</name>
<organism evidence="1 2">
    <name type="scientific">Potamilus streckersoni</name>
    <dbReference type="NCBI Taxonomy" id="2493646"/>
    <lineage>
        <taxon>Eukaryota</taxon>
        <taxon>Metazoa</taxon>
        <taxon>Spiralia</taxon>
        <taxon>Lophotrochozoa</taxon>
        <taxon>Mollusca</taxon>
        <taxon>Bivalvia</taxon>
        <taxon>Autobranchia</taxon>
        <taxon>Heteroconchia</taxon>
        <taxon>Palaeoheterodonta</taxon>
        <taxon>Unionida</taxon>
        <taxon>Unionoidea</taxon>
        <taxon>Unionidae</taxon>
        <taxon>Ambleminae</taxon>
        <taxon>Lampsilini</taxon>
        <taxon>Potamilus</taxon>
    </lineage>
</organism>
<sequence>MLIVFRLNYYIVTVKSIEENYGIYVMLDLTYVEVIEHCAPGESDLLGMEAPSFTGQEKTSVLRSRGACDIRSGTCRRIRQFTGLEVKQAIMQIRHSWWQHHHQLLRCIRTL</sequence>
<reference evidence="1" key="2">
    <citation type="journal article" date="2021" name="Genome Biol. Evol.">
        <title>Developing a high-quality reference genome for a parasitic bivalve with doubly uniparental inheritance (Bivalvia: Unionida).</title>
        <authorList>
            <person name="Smith C.H."/>
        </authorList>
    </citation>
    <scope>NUCLEOTIDE SEQUENCE</scope>
    <source>
        <strain evidence="1">CHS0354</strain>
        <tissue evidence="1">Mantle</tissue>
    </source>
</reference>
<protein>
    <submittedName>
        <fullName evidence="1">Uncharacterized protein</fullName>
    </submittedName>
</protein>
<accession>A0AAE0SVB9</accession>
<comment type="caution">
    <text evidence="1">The sequence shown here is derived from an EMBL/GenBank/DDBJ whole genome shotgun (WGS) entry which is preliminary data.</text>
</comment>
<evidence type="ECO:0000313" key="1">
    <source>
        <dbReference type="EMBL" id="KAK3598707.1"/>
    </source>
</evidence>
<gene>
    <name evidence="1" type="ORF">CHS0354_003267</name>
</gene>
<evidence type="ECO:0000313" key="2">
    <source>
        <dbReference type="Proteomes" id="UP001195483"/>
    </source>
</evidence>
<dbReference type="Proteomes" id="UP001195483">
    <property type="component" value="Unassembled WGS sequence"/>
</dbReference>
<proteinExistence type="predicted"/>